<dbReference type="PANTHER" id="PTHR40048:SF1">
    <property type="entry name" value="RHAMNOSYL O-METHYLTRANSFERASE"/>
    <property type="match status" value="1"/>
</dbReference>
<dbReference type="GO" id="GO:0071770">
    <property type="term" value="P:DIM/DIP cell wall layer assembly"/>
    <property type="evidence" value="ECO:0007669"/>
    <property type="project" value="TreeGrafter"/>
</dbReference>
<dbReference type="GO" id="GO:0032259">
    <property type="term" value="P:methylation"/>
    <property type="evidence" value="ECO:0007669"/>
    <property type="project" value="UniProtKB-KW"/>
</dbReference>
<proteinExistence type="predicted"/>
<dbReference type="Proteomes" id="UP000034954">
    <property type="component" value="Unassembled WGS sequence"/>
</dbReference>
<keyword evidence="2" id="KW-0808">Transferase</keyword>
<protein>
    <submittedName>
        <fullName evidence="3">Translation elongation factor P</fullName>
    </submittedName>
</protein>
<evidence type="ECO:0000256" key="1">
    <source>
        <dbReference type="ARBA" id="ARBA00022603"/>
    </source>
</evidence>
<evidence type="ECO:0000313" key="3">
    <source>
        <dbReference type="EMBL" id="KKO20370.1"/>
    </source>
</evidence>
<dbReference type="AlphaFoldDB" id="A0A0M2UXS1"/>
<reference evidence="3 4" key="1">
    <citation type="journal article" date="2013" name="BMC Microbiol.">
        <title>Identification of the type II cytochrome c maturation pathway in anammox bacteria by comparative genomics.</title>
        <authorList>
            <person name="Ferousi C."/>
            <person name="Speth D.R."/>
            <person name="Reimann J."/>
            <person name="Op den Camp H.J."/>
            <person name="Allen J.W."/>
            <person name="Keltjens J.T."/>
            <person name="Jetten M.S."/>
        </authorList>
    </citation>
    <scope>NUCLEOTIDE SEQUENCE [LARGE SCALE GENOMIC DNA]</scope>
    <source>
        <strain evidence="3">RU1</strain>
    </source>
</reference>
<dbReference type="GO" id="GO:0005886">
    <property type="term" value="C:plasma membrane"/>
    <property type="evidence" value="ECO:0007669"/>
    <property type="project" value="TreeGrafter"/>
</dbReference>
<dbReference type="PANTHER" id="PTHR40048">
    <property type="entry name" value="RHAMNOSYL O-METHYLTRANSFERASE"/>
    <property type="match status" value="1"/>
</dbReference>
<keyword evidence="3" id="KW-0251">Elongation factor</keyword>
<dbReference type="Pfam" id="PF13578">
    <property type="entry name" value="Methyltransf_24"/>
    <property type="match status" value="1"/>
</dbReference>
<gene>
    <name evidence="3" type="ORF">BROFUL_00891</name>
</gene>
<name>A0A0M2UXS1_9BACT</name>
<comment type="caution">
    <text evidence="3">The sequence shown here is derived from an EMBL/GenBank/DDBJ whole genome shotgun (WGS) entry which is preliminary data.</text>
</comment>
<dbReference type="PATRIC" id="fig|380242.3.peg.1126"/>
<keyword evidence="4" id="KW-1185">Reference proteome</keyword>
<dbReference type="Gene3D" id="3.40.50.150">
    <property type="entry name" value="Vaccinia Virus protein VP39"/>
    <property type="match status" value="1"/>
</dbReference>
<organism evidence="3 4">
    <name type="scientific">Candidatus Brocadia fulgida</name>
    <dbReference type="NCBI Taxonomy" id="380242"/>
    <lineage>
        <taxon>Bacteria</taxon>
        <taxon>Pseudomonadati</taxon>
        <taxon>Planctomycetota</taxon>
        <taxon>Candidatus Brocadiia</taxon>
        <taxon>Candidatus Brocadiales</taxon>
        <taxon>Candidatus Brocadiaceae</taxon>
        <taxon>Candidatus Brocadia</taxon>
    </lineage>
</organism>
<accession>A0A0M2UXS1</accession>
<dbReference type="EMBL" id="LAQJ01000109">
    <property type="protein sequence ID" value="KKO20370.1"/>
    <property type="molecule type" value="Genomic_DNA"/>
</dbReference>
<dbReference type="SUPFAM" id="SSF53335">
    <property type="entry name" value="S-adenosyl-L-methionine-dependent methyltransferases"/>
    <property type="match status" value="1"/>
</dbReference>
<evidence type="ECO:0000256" key="2">
    <source>
        <dbReference type="ARBA" id="ARBA00022679"/>
    </source>
</evidence>
<evidence type="ECO:0000313" key="4">
    <source>
        <dbReference type="Proteomes" id="UP000034954"/>
    </source>
</evidence>
<dbReference type="GO" id="GO:0003746">
    <property type="term" value="F:translation elongation factor activity"/>
    <property type="evidence" value="ECO:0007669"/>
    <property type="project" value="UniProtKB-KW"/>
</dbReference>
<sequence length="204" mass="23614">MNIFLKIARLLYSKIKYFGGILLWTPIYLRFYIKSHRQFFDIFTHLTKKERLLLYKLVLSLPNKAIVVEIGSYLGASTVFLASAIKDRDGHIYCVDTWSNEAMSEGKRDTFDEFLKNTGSMKDFITPLKGYSVEVAKTFNKGIDLLFIDGDHSYEATKSDVENWVPKVKDCGIIIFHDIGWAEGVKRVVNEFKSKFQYRRTHCG</sequence>
<dbReference type="InterPro" id="IPR029063">
    <property type="entry name" value="SAM-dependent_MTases_sf"/>
</dbReference>
<dbReference type="GO" id="GO:0008168">
    <property type="term" value="F:methyltransferase activity"/>
    <property type="evidence" value="ECO:0007669"/>
    <property type="project" value="UniProtKB-KW"/>
</dbReference>
<keyword evidence="1" id="KW-0489">Methyltransferase</keyword>
<keyword evidence="3" id="KW-0648">Protein biosynthesis</keyword>